<reference evidence="3" key="1">
    <citation type="journal article" date="2020" name="mSystems">
        <title>Genome- and Community-Level Interaction Insights into Carbon Utilization and Element Cycling Functions of Hydrothermarchaeota in Hydrothermal Sediment.</title>
        <authorList>
            <person name="Zhou Z."/>
            <person name="Liu Y."/>
            <person name="Xu W."/>
            <person name="Pan J."/>
            <person name="Luo Z.H."/>
            <person name="Li M."/>
        </authorList>
    </citation>
    <scope>NUCLEOTIDE SEQUENCE [LARGE SCALE GENOMIC DNA]</scope>
    <source>
        <strain evidence="3">HyVt-460</strain>
    </source>
</reference>
<gene>
    <name evidence="3" type="ORF">ENJ15_01080</name>
</gene>
<organism evidence="3">
    <name type="scientific">Caldithrix abyssi</name>
    <dbReference type="NCBI Taxonomy" id="187145"/>
    <lineage>
        <taxon>Bacteria</taxon>
        <taxon>Pseudomonadati</taxon>
        <taxon>Calditrichota</taxon>
        <taxon>Calditrichia</taxon>
        <taxon>Calditrichales</taxon>
        <taxon>Calditrichaceae</taxon>
        <taxon>Caldithrix</taxon>
    </lineage>
</organism>
<proteinExistence type="predicted"/>
<name>A0A7V5RNI0_CALAY</name>
<evidence type="ECO:0000313" key="3">
    <source>
        <dbReference type="EMBL" id="HHM01577.1"/>
    </source>
</evidence>
<comment type="caution">
    <text evidence="3">The sequence shown here is derived from an EMBL/GenBank/DDBJ whole genome shotgun (WGS) entry which is preliminary data.</text>
</comment>
<dbReference type="Gene3D" id="1.10.287.130">
    <property type="match status" value="1"/>
</dbReference>
<dbReference type="GO" id="GO:0000155">
    <property type="term" value="F:phosphorelay sensor kinase activity"/>
    <property type="evidence" value="ECO:0007669"/>
    <property type="project" value="InterPro"/>
</dbReference>
<comment type="catalytic activity">
    <reaction evidence="1">
        <text>ATP + protein L-histidine = ADP + protein N-phospho-L-histidine.</text>
        <dbReference type="EC" id="2.7.13.3"/>
    </reaction>
</comment>
<dbReference type="SUPFAM" id="SSF47384">
    <property type="entry name" value="Homodimeric domain of signal transducing histidine kinase"/>
    <property type="match status" value="1"/>
</dbReference>
<evidence type="ECO:0000256" key="2">
    <source>
        <dbReference type="ARBA" id="ARBA00012438"/>
    </source>
</evidence>
<accession>A0A7V5RNI0</accession>
<dbReference type="CDD" id="cd00082">
    <property type="entry name" value="HisKA"/>
    <property type="match status" value="1"/>
</dbReference>
<dbReference type="InterPro" id="IPR003661">
    <property type="entry name" value="HisK_dim/P_dom"/>
</dbReference>
<sequence length="103" mass="11082">MNLDREHTNISYVSQSVAGIAHDMRNVLAPVKMFIDLLSEGSLSDKSMGTLLPTVSEALNQAFALNSKLLKATPESAQAMDVEETIRRATDVLTAGSGVHCSY</sequence>
<evidence type="ECO:0000256" key="1">
    <source>
        <dbReference type="ARBA" id="ARBA00000085"/>
    </source>
</evidence>
<dbReference type="Proteomes" id="UP000885771">
    <property type="component" value="Unassembled WGS sequence"/>
</dbReference>
<dbReference type="InterPro" id="IPR036097">
    <property type="entry name" value="HisK_dim/P_sf"/>
</dbReference>
<feature type="non-terminal residue" evidence="3">
    <location>
        <position position="103"/>
    </location>
</feature>
<dbReference type="EC" id="2.7.13.3" evidence="2"/>
<protein>
    <recommendedName>
        <fullName evidence="2">histidine kinase</fullName>
        <ecNumber evidence="2">2.7.13.3</ecNumber>
    </recommendedName>
</protein>
<dbReference type="EMBL" id="DRLI01000044">
    <property type="protein sequence ID" value="HHM01577.1"/>
    <property type="molecule type" value="Genomic_DNA"/>
</dbReference>
<dbReference type="AlphaFoldDB" id="A0A7V5RNI0"/>